<evidence type="ECO:0000256" key="4">
    <source>
        <dbReference type="ARBA" id="ARBA00022691"/>
    </source>
</evidence>
<gene>
    <name evidence="5" type="ordered locus">MSMEI_1728</name>
</gene>
<dbReference type="SUPFAM" id="SSF53335">
    <property type="entry name" value="S-adenosyl-L-methionine-dependent methyltransferases"/>
    <property type="match status" value="1"/>
</dbReference>
<dbReference type="Gene3D" id="3.40.50.150">
    <property type="entry name" value="Vaccinia Virus protein VP39"/>
    <property type="match status" value="1"/>
</dbReference>
<proteinExistence type="inferred from homology"/>
<evidence type="ECO:0000256" key="1">
    <source>
        <dbReference type="ARBA" id="ARBA00006149"/>
    </source>
</evidence>
<dbReference type="InterPro" id="IPR052190">
    <property type="entry name" value="Euk-Arch_PrmC-MTase"/>
</dbReference>
<evidence type="ECO:0000313" key="5">
    <source>
        <dbReference type="EMBL" id="AFP38200.1"/>
    </source>
</evidence>
<dbReference type="Proteomes" id="UP000006158">
    <property type="component" value="Chromosome"/>
</dbReference>
<protein>
    <submittedName>
        <fullName evidence="5">Methyltransferase</fullName>
    </submittedName>
</protein>
<dbReference type="EMBL" id="CP001663">
    <property type="protein sequence ID" value="AFP38200.1"/>
    <property type="molecule type" value="Genomic_DNA"/>
</dbReference>
<evidence type="ECO:0000256" key="2">
    <source>
        <dbReference type="ARBA" id="ARBA00022603"/>
    </source>
</evidence>
<dbReference type="InterPro" id="IPR002052">
    <property type="entry name" value="DNA_methylase_N6_adenine_CS"/>
</dbReference>
<dbReference type="AlphaFoldDB" id="I7F9E5"/>
<keyword evidence="2 5" id="KW-0489">Methyltransferase</keyword>
<sequence>MIERTHMLAIATEGVYRPQEDSQLLIDALERSGEVPGRRVLDLCTGSGVVAIAAAHLGAEHVTALDICPRAVEYATANAASAAADVDVRLGTWNEALNWEPFDLVVCNPPYVPTSPAVDPGSVAPWAGPATAWDGGADGRMILDPLCDVAGAMLAEGGSLFLVQSEFSGVEESLTRLSWSGLKTEVVVTQSIPWGPVVTAQADWLRETGRLHDGRDDEVLVVIRADKP</sequence>
<reference evidence="5 6" key="2">
    <citation type="journal article" date="2009" name="Genome Res.">
        <title>Ortho-proteogenomics: multiple proteomes investigation through orthology and a new MS-based protocol.</title>
        <authorList>
            <person name="Gallien S."/>
            <person name="Perrodou E."/>
            <person name="Carapito C."/>
            <person name="Deshayes C."/>
            <person name="Reyrat J.M."/>
            <person name="Van Dorsselaer A."/>
            <person name="Poch O."/>
            <person name="Schaeffer C."/>
            <person name="Lecompte O."/>
        </authorList>
    </citation>
    <scope>NUCLEOTIDE SEQUENCE [LARGE SCALE GENOMIC DNA]</scope>
    <source>
        <strain evidence="6">ATCC 700084 / mc(2)155</strain>
    </source>
</reference>
<accession>I7F9E5</accession>
<evidence type="ECO:0000313" key="6">
    <source>
        <dbReference type="Proteomes" id="UP000006158"/>
    </source>
</evidence>
<dbReference type="GO" id="GO:0035657">
    <property type="term" value="C:eRF1 methyltransferase complex"/>
    <property type="evidence" value="ECO:0007669"/>
    <property type="project" value="TreeGrafter"/>
</dbReference>
<organism evidence="5 6">
    <name type="scientific">Mycolicibacterium smegmatis (strain ATCC 700084 / mc(2)155)</name>
    <name type="common">Mycobacterium smegmatis</name>
    <dbReference type="NCBI Taxonomy" id="246196"/>
    <lineage>
        <taxon>Bacteria</taxon>
        <taxon>Bacillati</taxon>
        <taxon>Actinomycetota</taxon>
        <taxon>Actinomycetes</taxon>
        <taxon>Mycobacteriales</taxon>
        <taxon>Mycobacteriaceae</taxon>
        <taxon>Mycolicibacterium</taxon>
    </lineage>
</organism>
<name>I7F9E5_MYCS2</name>
<dbReference type="Pfam" id="PF06325">
    <property type="entry name" value="PrmA"/>
    <property type="match status" value="1"/>
</dbReference>
<reference evidence="5 6" key="1">
    <citation type="journal article" date="2007" name="Genome Biol.">
        <title>Interrupted coding sequences in Mycobacterium smegmatis: authentic mutations or sequencing errors?</title>
        <authorList>
            <person name="Deshayes C."/>
            <person name="Perrodou E."/>
            <person name="Gallien S."/>
            <person name="Euphrasie D."/>
            <person name="Schaeffer C."/>
            <person name="Van-Dorsselaer A."/>
            <person name="Poch O."/>
            <person name="Lecompte O."/>
            <person name="Reyrat J.M."/>
        </authorList>
    </citation>
    <scope>NUCLEOTIDE SEQUENCE [LARGE SCALE GENOMIC DNA]</scope>
    <source>
        <strain evidence="6">ATCC 700084 / mc(2)155</strain>
    </source>
</reference>
<dbReference type="CDD" id="cd02440">
    <property type="entry name" value="AdoMet_MTases"/>
    <property type="match status" value="1"/>
</dbReference>
<dbReference type="PATRIC" id="fig|246196.56.peg.1779"/>
<dbReference type="InterPro" id="IPR004557">
    <property type="entry name" value="PrmC-related"/>
</dbReference>
<keyword evidence="4" id="KW-0949">S-adenosyl-L-methionine</keyword>
<dbReference type="GO" id="GO:0032259">
    <property type="term" value="P:methylation"/>
    <property type="evidence" value="ECO:0007669"/>
    <property type="project" value="UniProtKB-KW"/>
</dbReference>
<dbReference type="PANTHER" id="PTHR45875">
    <property type="entry name" value="METHYLTRANSFERASE N6AMT1"/>
    <property type="match status" value="1"/>
</dbReference>
<keyword evidence="3" id="KW-0808">Transferase</keyword>
<dbReference type="GO" id="GO:0008276">
    <property type="term" value="F:protein methyltransferase activity"/>
    <property type="evidence" value="ECO:0007669"/>
    <property type="project" value="TreeGrafter"/>
</dbReference>
<dbReference type="GO" id="GO:0008757">
    <property type="term" value="F:S-adenosylmethionine-dependent methyltransferase activity"/>
    <property type="evidence" value="ECO:0007669"/>
    <property type="project" value="TreeGrafter"/>
</dbReference>
<dbReference type="GO" id="GO:0003676">
    <property type="term" value="F:nucleic acid binding"/>
    <property type="evidence" value="ECO:0007669"/>
    <property type="project" value="InterPro"/>
</dbReference>
<dbReference type="PANTHER" id="PTHR45875:SF1">
    <property type="entry name" value="METHYLTRANSFERASE N6AMT1"/>
    <property type="match status" value="1"/>
</dbReference>
<evidence type="ECO:0000256" key="3">
    <source>
        <dbReference type="ARBA" id="ARBA00022679"/>
    </source>
</evidence>
<dbReference type="KEGG" id="msg:MSMEI_1728"/>
<dbReference type="InterPro" id="IPR029063">
    <property type="entry name" value="SAM-dependent_MTases_sf"/>
</dbReference>
<comment type="similarity">
    <text evidence="1">Belongs to the eukaryotic/archaeal PrmC-related family.</text>
</comment>
<dbReference type="NCBIfam" id="TIGR00537">
    <property type="entry name" value="hemK_rel_arch"/>
    <property type="match status" value="1"/>
</dbReference>
<dbReference type="PROSITE" id="PS00092">
    <property type="entry name" value="N6_MTASE"/>
    <property type="match status" value="1"/>
</dbReference>